<dbReference type="PANTHER" id="PTHR10344">
    <property type="entry name" value="THYMIDYLATE KINASE"/>
    <property type="match status" value="1"/>
</dbReference>
<dbReference type="Pfam" id="PF02223">
    <property type="entry name" value="Thymidylate_kin"/>
    <property type="match status" value="1"/>
</dbReference>
<dbReference type="InterPro" id="IPR027417">
    <property type="entry name" value="P-loop_NTPase"/>
</dbReference>
<dbReference type="PANTHER" id="PTHR10344:SF4">
    <property type="entry name" value="UMP-CMP KINASE 2, MITOCHONDRIAL"/>
    <property type="match status" value="1"/>
</dbReference>
<protein>
    <recommendedName>
        <fullName evidence="3 10">Thymidylate kinase</fullName>
        <ecNumber evidence="2 10">2.7.4.9</ecNumber>
    </recommendedName>
    <alternativeName>
        <fullName evidence="10">dTMP kinase</fullName>
    </alternativeName>
</protein>
<dbReference type="SUPFAM" id="SSF52540">
    <property type="entry name" value="P-loop containing nucleoside triphosphate hydrolases"/>
    <property type="match status" value="1"/>
</dbReference>
<sequence>MKFIVFEGLDGSGKTTQINILKEFLTQEYRKKVTVVQGLGSSIIGSMLREMFLYQEKLTPLTRMWLSFANMEQIQSEIIKPIFNKNYIILADRWVASTYAYQVFGYYLDIPLKKFHQLHRYYFLRPTMTFYLDVKPEIGLIRKQQKRDYEPDLFETKGITYLEKVKRGYDYFFKEDDLVKSYDAYLPRRILLKQMITFLKERKII</sequence>
<feature type="domain" description="Thymidylate kinase-like" evidence="11">
    <location>
        <begin position="6"/>
        <end position="187"/>
    </location>
</feature>
<dbReference type="HAMAP" id="MF_00165">
    <property type="entry name" value="Thymidylate_kinase"/>
    <property type="match status" value="1"/>
</dbReference>
<dbReference type="Proteomes" id="UP001210120">
    <property type="component" value="Chromosome"/>
</dbReference>
<proteinExistence type="inferred from homology"/>
<evidence type="ECO:0000256" key="7">
    <source>
        <dbReference type="ARBA" id="ARBA00022777"/>
    </source>
</evidence>
<evidence type="ECO:0000256" key="9">
    <source>
        <dbReference type="ARBA" id="ARBA00048743"/>
    </source>
</evidence>
<keyword evidence="5 10" id="KW-0545">Nucleotide biosynthesis</keyword>
<keyword evidence="13" id="KW-1185">Reference proteome</keyword>
<feature type="binding site" evidence="10">
    <location>
        <begin position="8"/>
        <end position="15"/>
    </location>
    <ligand>
        <name>ATP</name>
        <dbReference type="ChEBI" id="CHEBI:30616"/>
    </ligand>
</feature>
<keyword evidence="7 10" id="KW-0418">Kinase</keyword>
<evidence type="ECO:0000256" key="5">
    <source>
        <dbReference type="ARBA" id="ARBA00022727"/>
    </source>
</evidence>
<dbReference type="InterPro" id="IPR039430">
    <property type="entry name" value="Thymidylate_kin-like_dom"/>
</dbReference>
<dbReference type="EC" id="2.7.4.9" evidence="2 10"/>
<comment type="catalytic activity">
    <reaction evidence="9 10">
        <text>dTMP + ATP = dTDP + ADP</text>
        <dbReference type="Rhea" id="RHEA:13517"/>
        <dbReference type="ChEBI" id="CHEBI:30616"/>
        <dbReference type="ChEBI" id="CHEBI:58369"/>
        <dbReference type="ChEBI" id="CHEBI:63528"/>
        <dbReference type="ChEBI" id="CHEBI:456216"/>
        <dbReference type="EC" id="2.7.4.9"/>
    </reaction>
</comment>
<dbReference type="GO" id="GO:0004798">
    <property type="term" value="F:dTMP kinase activity"/>
    <property type="evidence" value="ECO:0007669"/>
    <property type="project" value="UniProtKB-EC"/>
</dbReference>
<organism evidence="12 13">
    <name type="scientific">Candidatus Phytoplasma sacchari</name>
    <dbReference type="NCBI Taxonomy" id="2609813"/>
    <lineage>
        <taxon>Bacteria</taxon>
        <taxon>Bacillati</taxon>
        <taxon>Mycoplasmatota</taxon>
        <taxon>Mollicutes</taxon>
        <taxon>Acholeplasmatales</taxon>
        <taxon>Acholeplasmataceae</taxon>
        <taxon>Candidatus Phytoplasma</taxon>
        <taxon>16SrXI (Rice yellow dwarf group)</taxon>
    </lineage>
</organism>
<name>A0ABY7M0S1_9MOLU</name>
<dbReference type="EMBL" id="CP115156">
    <property type="protein sequence ID" value="WBL31322.1"/>
    <property type="molecule type" value="Genomic_DNA"/>
</dbReference>
<evidence type="ECO:0000313" key="12">
    <source>
        <dbReference type="EMBL" id="WBL31322.1"/>
    </source>
</evidence>
<dbReference type="InterPro" id="IPR018094">
    <property type="entry name" value="Thymidylate_kinase"/>
</dbReference>
<reference evidence="12" key="1">
    <citation type="submission" date="2022-12" db="EMBL/GenBank/DDBJ databases">
        <title>Genomic Characterization of Candidatus Phytoplasma sacchari in China.</title>
        <authorList>
            <person name="Zhang R.-Y."/>
        </authorList>
    </citation>
    <scope>NUCLEOTIDE SEQUENCE [LARGE SCALE GENOMIC DNA]</scope>
    <source>
        <strain evidence="12">SCWL1</strain>
    </source>
</reference>
<comment type="similarity">
    <text evidence="1 10">Belongs to the thymidylate kinase family.</text>
</comment>
<evidence type="ECO:0000259" key="11">
    <source>
        <dbReference type="Pfam" id="PF02223"/>
    </source>
</evidence>
<evidence type="ECO:0000256" key="6">
    <source>
        <dbReference type="ARBA" id="ARBA00022741"/>
    </source>
</evidence>
<evidence type="ECO:0000256" key="1">
    <source>
        <dbReference type="ARBA" id="ARBA00009776"/>
    </source>
</evidence>
<dbReference type="NCBIfam" id="TIGR00041">
    <property type="entry name" value="DTMP_kinase"/>
    <property type="match status" value="1"/>
</dbReference>
<keyword evidence="4 10" id="KW-0808">Transferase</keyword>
<accession>A0ABY7M0S1</accession>
<evidence type="ECO:0000256" key="4">
    <source>
        <dbReference type="ARBA" id="ARBA00022679"/>
    </source>
</evidence>
<evidence type="ECO:0000313" key="13">
    <source>
        <dbReference type="Proteomes" id="UP001210120"/>
    </source>
</evidence>
<evidence type="ECO:0000256" key="8">
    <source>
        <dbReference type="ARBA" id="ARBA00022840"/>
    </source>
</evidence>
<evidence type="ECO:0000256" key="2">
    <source>
        <dbReference type="ARBA" id="ARBA00012980"/>
    </source>
</evidence>
<evidence type="ECO:0000256" key="10">
    <source>
        <dbReference type="HAMAP-Rule" id="MF_00165"/>
    </source>
</evidence>
<comment type="function">
    <text evidence="10">Phosphorylation of dTMP to form dTDP in both de novo and salvage pathways of dTTP synthesis.</text>
</comment>
<dbReference type="Gene3D" id="3.40.50.300">
    <property type="entry name" value="P-loop containing nucleotide triphosphate hydrolases"/>
    <property type="match status" value="1"/>
</dbReference>
<keyword evidence="6 10" id="KW-0547">Nucleotide-binding</keyword>
<gene>
    <name evidence="10 12" type="primary">tmk</name>
    <name evidence="12" type="ORF">O7R10_01790</name>
</gene>
<keyword evidence="8 10" id="KW-0067">ATP-binding</keyword>
<dbReference type="CDD" id="cd01672">
    <property type="entry name" value="TMPK"/>
    <property type="match status" value="1"/>
</dbReference>
<evidence type="ECO:0000256" key="3">
    <source>
        <dbReference type="ARBA" id="ARBA00017144"/>
    </source>
</evidence>